<evidence type="ECO:0000313" key="6">
    <source>
        <dbReference type="EMBL" id="CAG2194581.1"/>
    </source>
</evidence>
<evidence type="ECO:0000313" key="7">
    <source>
        <dbReference type="Proteomes" id="UP000683360"/>
    </source>
</evidence>
<protein>
    <recommendedName>
        <fullName evidence="8">Annexin</fullName>
    </recommendedName>
</protein>
<evidence type="ECO:0000256" key="4">
    <source>
        <dbReference type="ARBA" id="ARBA00023216"/>
    </source>
</evidence>
<dbReference type="AlphaFoldDB" id="A0A8S3QJF7"/>
<sequence>MFVPLMIDRPNPIMAFFQCKKMCDFFFSLSRVIEDNIDRSGTLDVTSGTVVGYPYYTEDDPVLQFNTEKHGYEFDKDAPLKWDPELDCEYLRDALKGWGTDERALMEILLTRTNPQIKAIRDCYNDDELTSSMKGLGTKDNRLIRIITSRSEIDMVQIKKHFLENNKQTLWKWLQDDCSGD</sequence>
<dbReference type="PROSITE" id="PS51897">
    <property type="entry name" value="ANNEXIN_2"/>
    <property type="match status" value="1"/>
</dbReference>
<keyword evidence="7" id="KW-1185">Reference proteome</keyword>
<dbReference type="PANTHER" id="PTHR10502">
    <property type="entry name" value="ANNEXIN"/>
    <property type="match status" value="1"/>
</dbReference>
<dbReference type="Gene3D" id="1.10.220.10">
    <property type="entry name" value="Annexin"/>
    <property type="match status" value="2"/>
</dbReference>
<dbReference type="GO" id="GO:0005886">
    <property type="term" value="C:plasma membrane"/>
    <property type="evidence" value="ECO:0007669"/>
    <property type="project" value="TreeGrafter"/>
</dbReference>
<dbReference type="GO" id="GO:0005509">
    <property type="term" value="F:calcium ion binding"/>
    <property type="evidence" value="ECO:0007669"/>
    <property type="project" value="InterPro"/>
</dbReference>
<reference evidence="6" key="1">
    <citation type="submission" date="2021-03" db="EMBL/GenBank/DDBJ databases">
        <authorList>
            <person name="Bekaert M."/>
        </authorList>
    </citation>
    <scope>NUCLEOTIDE SEQUENCE</scope>
</reference>
<evidence type="ECO:0000256" key="3">
    <source>
        <dbReference type="ARBA" id="ARBA00022837"/>
    </source>
</evidence>
<dbReference type="GO" id="GO:0005737">
    <property type="term" value="C:cytoplasm"/>
    <property type="evidence" value="ECO:0007669"/>
    <property type="project" value="TreeGrafter"/>
</dbReference>
<name>A0A8S3QJF7_MYTED</name>
<organism evidence="6 7">
    <name type="scientific">Mytilus edulis</name>
    <name type="common">Blue mussel</name>
    <dbReference type="NCBI Taxonomy" id="6550"/>
    <lineage>
        <taxon>Eukaryota</taxon>
        <taxon>Metazoa</taxon>
        <taxon>Spiralia</taxon>
        <taxon>Lophotrochozoa</taxon>
        <taxon>Mollusca</taxon>
        <taxon>Bivalvia</taxon>
        <taxon>Autobranchia</taxon>
        <taxon>Pteriomorphia</taxon>
        <taxon>Mytilida</taxon>
        <taxon>Mytiloidea</taxon>
        <taxon>Mytilidae</taxon>
        <taxon>Mytilinae</taxon>
        <taxon>Mytilus</taxon>
    </lineage>
</organism>
<dbReference type="InterPro" id="IPR018502">
    <property type="entry name" value="Annexin_repeat"/>
</dbReference>
<proteinExistence type="inferred from homology"/>
<dbReference type="GO" id="GO:0012506">
    <property type="term" value="C:vesicle membrane"/>
    <property type="evidence" value="ECO:0007669"/>
    <property type="project" value="TreeGrafter"/>
</dbReference>
<dbReference type="GO" id="GO:0005544">
    <property type="term" value="F:calcium-dependent phospholipid binding"/>
    <property type="evidence" value="ECO:0007669"/>
    <property type="project" value="UniProtKB-KW"/>
</dbReference>
<keyword evidence="2" id="KW-0677">Repeat</keyword>
<dbReference type="EMBL" id="CAJPWZ010000485">
    <property type="protein sequence ID" value="CAG2194581.1"/>
    <property type="molecule type" value="Genomic_DNA"/>
</dbReference>
<dbReference type="InterPro" id="IPR037104">
    <property type="entry name" value="Annexin_sf"/>
</dbReference>
<comment type="similarity">
    <text evidence="1">Belongs to the annexin family.</text>
</comment>
<accession>A0A8S3QJF7</accession>
<dbReference type="GO" id="GO:0005634">
    <property type="term" value="C:nucleus"/>
    <property type="evidence" value="ECO:0007669"/>
    <property type="project" value="TreeGrafter"/>
</dbReference>
<evidence type="ECO:0000256" key="5">
    <source>
        <dbReference type="ARBA" id="ARBA00023302"/>
    </source>
</evidence>
<dbReference type="GO" id="GO:0001786">
    <property type="term" value="F:phosphatidylserine binding"/>
    <property type="evidence" value="ECO:0007669"/>
    <property type="project" value="TreeGrafter"/>
</dbReference>
<keyword evidence="5" id="KW-0111">Calcium/phospholipid-binding</keyword>
<dbReference type="SMART" id="SM00335">
    <property type="entry name" value="ANX"/>
    <property type="match status" value="2"/>
</dbReference>
<evidence type="ECO:0008006" key="8">
    <source>
        <dbReference type="Google" id="ProtNLM"/>
    </source>
</evidence>
<gene>
    <name evidence="6" type="ORF">MEDL_9611</name>
</gene>
<dbReference type="PANTHER" id="PTHR10502:SF239">
    <property type="entry name" value="ANNEXIN A7"/>
    <property type="match status" value="1"/>
</dbReference>
<comment type="caution">
    <text evidence="6">The sequence shown here is derived from an EMBL/GenBank/DDBJ whole genome shotgun (WGS) entry which is preliminary data.</text>
</comment>
<evidence type="ECO:0000256" key="2">
    <source>
        <dbReference type="ARBA" id="ARBA00022737"/>
    </source>
</evidence>
<dbReference type="Proteomes" id="UP000683360">
    <property type="component" value="Unassembled WGS sequence"/>
</dbReference>
<dbReference type="SUPFAM" id="SSF47874">
    <property type="entry name" value="Annexin"/>
    <property type="match status" value="1"/>
</dbReference>
<keyword evidence="3" id="KW-0106">Calcium</keyword>
<evidence type="ECO:0000256" key="1">
    <source>
        <dbReference type="ARBA" id="ARBA00007831"/>
    </source>
</evidence>
<keyword evidence="4" id="KW-0041">Annexin</keyword>
<dbReference type="OrthoDB" id="37886at2759"/>
<dbReference type="Pfam" id="PF00191">
    <property type="entry name" value="Annexin"/>
    <property type="match status" value="2"/>
</dbReference>